<gene>
    <name evidence="3" type="ORF">Tco_0926577</name>
</gene>
<feature type="region of interest" description="Disordered" evidence="2">
    <location>
        <begin position="1"/>
        <end position="21"/>
    </location>
</feature>
<sequence length="346" mass="39365">MYRPTYEPPSPSPQPNHVYSPLNRLNLDMDMENLFSTQEYYAGQGSGQGLAQGSGQGLGNEYYAGQGSDYSMGLGLAHGSAPVVDDSQVEEVAAPAKGKKFSKRRPKTAQPKETFKTSPWTIAEEVALCQAWFRPRIGAFCAIFDNVQRRNESGSCDLSVYQKACVEYAAEYDHDFSLEPCWQILKEHPVWKQVEMPAFYAKQNPGSKKAKTSKTTSGSAQGGLNLNEDAASSDEELHLLHKEVLLTWLKSFKVVGWGKKKEQQQSYIDLKNRELEIQKKANREAAELKRQKLELKRKTLELKLTMKRDKDLCFYMKKIDETLPPIQQEKLMEMKQQIKELYDLDF</sequence>
<feature type="compositionally biased region" description="Basic residues" evidence="2">
    <location>
        <begin position="97"/>
        <end position="107"/>
    </location>
</feature>
<dbReference type="PANTHER" id="PTHR45023:SF4">
    <property type="entry name" value="GLYCINE-RICH PROTEIN-RELATED"/>
    <property type="match status" value="1"/>
</dbReference>
<evidence type="ECO:0008006" key="5">
    <source>
        <dbReference type="Google" id="ProtNLM"/>
    </source>
</evidence>
<dbReference type="Proteomes" id="UP001151760">
    <property type="component" value="Unassembled WGS sequence"/>
</dbReference>
<name>A0ABQ5DB07_9ASTR</name>
<dbReference type="PANTHER" id="PTHR45023">
    <property type="match status" value="1"/>
</dbReference>
<reference evidence="3" key="2">
    <citation type="submission" date="2022-01" db="EMBL/GenBank/DDBJ databases">
        <authorList>
            <person name="Yamashiro T."/>
            <person name="Shiraishi A."/>
            <person name="Satake H."/>
            <person name="Nakayama K."/>
        </authorList>
    </citation>
    <scope>NUCLEOTIDE SEQUENCE</scope>
</reference>
<proteinExistence type="predicted"/>
<comment type="caution">
    <text evidence="3">The sequence shown here is derived from an EMBL/GenBank/DDBJ whole genome shotgun (WGS) entry which is preliminary data.</text>
</comment>
<evidence type="ECO:0000256" key="1">
    <source>
        <dbReference type="SAM" id="Coils"/>
    </source>
</evidence>
<evidence type="ECO:0000313" key="4">
    <source>
        <dbReference type="Proteomes" id="UP001151760"/>
    </source>
</evidence>
<keyword evidence="1" id="KW-0175">Coiled coil</keyword>
<feature type="compositionally biased region" description="Pro residues" evidence="2">
    <location>
        <begin position="1"/>
        <end position="14"/>
    </location>
</feature>
<keyword evidence="4" id="KW-1185">Reference proteome</keyword>
<accession>A0ABQ5DB07</accession>
<reference evidence="3" key="1">
    <citation type="journal article" date="2022" name="Int. J. Mol. Sci.">
        <title>Draft Genome of Tanacetum Coccineum: Genomic Comparison of Closely Related Tanacetum-Family Plants.</title>
        <authorList>
            <person name="Yamashiro T."/>
            <person name="Shiraishi A."/>
            <person name="Nakayama K."/>
            <person name="Satake H."/>
        </authorList>
    </citation>
    <scope>NUCLEOTIDE SEQUENCE</scope>
</reference>
<feature type="region of interest" description="Disordered" evidence="2">
    <location>
        <begin position="94"/>
        <end position="115"/>
    </location>
</feature>
<evidence type="ECO:0000256" key="2">
    <source>
        <dbReference type="SAM" id="MobiDB-lite"/>
    </source>
</evidence>
<organism evidence="3 4">
    <name type="scientific">Tanacetum coccineum</name>
    <dbReference type="NCBI Taxonomy" id="301880"/>
    <lineage>
        <taxon>Eukaryota</taxon>
        <taxon>Viridiplantae</taxon>
        <taxon>Streptophyta</taxon>
        <taxon>Embryophyta</taxon>
        <taxon>Tracheophyta</taxon>
        <taxon>Spermatophyta</taxon>
        <taxon>Magnoliopsida</taxon>
        <taxon>eudicotyledons</taxon>
        <taxon>Gunneridae</taxon>
        <taxon>Pentapetalae</taxon>
        <taxon>asterids</taxon>
        <taxon>campanulids</taxon>
        <taxon>Asterales</taxon>
        <taxon>Asteraceae</taxon>
        <taxon>Asteroideae</taxon>
        <taxon>Anthemideae</taxon>
        <taxon>Anthemidinae</taxon>
        <taxon>Tanacetum</taxon>
    </lineage>
</organism>
<feature type="coiled-coil region" evidence="1">
    <location>
        <begin position="271"/>
        <end position="310"/>
    </location>
</feature>
<protein>
    <recommendedName>
        <fullName evidence="5">No apical meristem-associated C-terminal domain-containing protein</fullName>
    </recommendedName>
</protein>
<feature type="compositionally biased region" description="Low complexity" evidence="2">
    <location>
        <begin position="213"/>
        <end position="223"/>
    </location>
</feature>
<feature type="region of interest" description="Disordered" evidence="2">
    <location>
        <begin position="203"/>
        <end position="227"/>
    </location>
</feature>
<dbReference type="EMBL" id="BQNB010015112">
    <property type="protein sequence ID" value="GJT36158.1"/>
    <property type="molecule type" value="Genomic_DNA"/>
</dbReference>
<evidence type="ECO:0000313" key="3">
    <source>
        <dbReference type="EMBL" id="GJT36158.1"/>
    </source>
</evidence>